<sequence length="542" mass="61095" precursor="true">MLRTCLPGILLVATLAVVGAVEGNTPPADPLAAVIDTAISARLQDAGVQPAETLDDERFLRRLMLDLAGRVPTLAEREAFLGDASPDKRAAWVDRLLELPDFALHLRNELDLLLLARLTSDNEWREYLLEGTRANRGWDDLFREIMLPERLREGEKGPAAFLRERVRDLDDLTNDTAVLFFGVNIGCAKCHDHPLVPDWEQQHYYGMASFFQRTYRTKKGLLAERFDGRLKFKTVVGDELEAEFMFLNGTAAYEPPVELSDERRKELDEQVRKAQREDDAEPPRPEFSPRAELVRMALDPSGPDYFSRNMVNRTWARLVGQGFVEPLDQMHSENPPSHPELLETLASDFASSGYDLKRLIRGIVLSETYARDSRLSGRREAPAADLFAVALPRPLTPRQLSASLQVATAMPERMQGLIAGEAWESERDSLENRADSFAKQIEIPGENFQVSVDEALLFTNSERVASDYLRDAGDRLVRHLKSLDGDETVATVAMQAVLSRTPTAEEQARISEYLATRSVRRLEAIQQIVWALIASPEFRFNH</sequence>
<dbReference type="KEGG" id="mri:Mal4_45290"/>
<dbReference type="EMBL" id="CP036275">
    <property type="protein sequence ID" value="QDU40174.1"/>
    <property type="molecule type" value="Genomic_DNA"/>
</dbReference>
<name>A0A517ZCE4_9PLAN</name>
<dbReference type="InterPro" id="IPR011444">
    <property type="entry name" value="DUF1549"/>
</dbReference>
<dbReference type="InterPro" id="IPR022655">
    <property type="entry name" value="DUF1553"/>
</dbReference>
<dbReference type="PANTHER" id="PTHR35889:SF3">
    <property type="entry name" value="F-BOX DOMAIN-CONTAINING PROTEIN"/>
    <property type="match status" value="1"/>
</dbReference>
<evidence type="ECO:0000256" key="1">
    <source>
        <dbReference type="SAM" id="MobiDB-lite"/>
    </source>
</evidence>
<feature type="domain" description="DUF1553" evidence="4">
    <location>
        <begin position="290"/>
        <end position="416"/>
    </location>
</feature>
<feature type="signal peptide" evidence="2">
    <location>
        <begin position="1"/>
        <end position="20"/>
    </location>
</feature>
<feature type="compositionally biased region" description="Basic and acidic residues" evidence="1">
    <location>
        <begin position="260"/>
        <end position="288"/>
    </location>
</feature>
<dbReference type="RefSeq" id="WP_197443693.1">
    <property type="nucleotide sequence ID" value="NZ_CP036275.1"/>
</dbReference>
<feature type="chain" id="PRO_5021852285" description="Cytochrome c domain-containing protein" evidence="2">
    <location>
        <begin position="21"/>
        <end position="542"/>
    </location>
</feature>
<dbReference type="Pfam" id="PF07587">
    <property type="entry name" value="PSD1"/>
    <property type="match status" value="1"/>
</dbReference>
<evidence type="ECO:0000259" key="4">
    <source>
        <dbReference type="Pfam" id="PF07587"/>
    </source>
</evidence>
<evidence type="ECO:0000313" key="6">
    <source>
        <dbReference type="Proteomes" id="UP000320496"/>
    </source>
</evidence>
<keyword evidence="2" id="KW-0732">Signal</keyword>
<evidence type="ECO:0000313" key="5">
    <source>
        <dbReference type="EMBL" id="QDU40174.1"/>
    </source>
</evidence>
<evidence type="ECO:0000259" key="3">
    <source>
        <dbReference type="Pfam" id="PF07583"/>
    </source>
</evidence>
<dbReference type="AlphaFoldDB" id="A0A517ZCE4"/>
<keyword evidence="6" id="KW-1185">Reference proteome</keyword>
<accession>A0A517ZCE4</accession>
<dbReference type="Proteomes" id="UP000320496">
    <property type="component" value="Chromosome"/>
</dbReference>
<evidence type="ECO:0000256" key="2">
    <source>
        <dbReference type="SAM" id="SignalP"/>
    </source>
</evidence>
<organism evidence="5 6">
    <name type="scientific">Maioricimonas rarisocia</name>
    <dbReference type="NCBI Taxonomy" id="2528026"/>
    <lineage>
        <taxon>Bacteria</taxon>
        <taxon>Pseudomonadati</taxon>
        <taxon>Planctomycetota</taxon>
        <taxon>Planctomycetia</taxon>
        <taxon>Planctomycetales</taxon>
        <taxon>Planctomycetaceae</taxon>
        <taxon>Maioricimonas</taxon>
    </lineage>
</organism>
<feature type="domain" description="DUF1549" evidence="3">
    <location>
        <begin position="35"/>
        <end position="214"/>
    </location>
</feature>
<feature type="region of interest" description="Disordered" evidence="1">
    <location>
        <begin position="257"/>
        <end position="288"/>
    </location>
</feature>
<protein>
    <recommendedName>
        <fullName evidence="7">Cytochrome c domain-containing protein</fullName>
    </recommendedName>
</protein>
<dbReference type="Pfam" id="PF07583">
    <property type="entry name" value="PSCyt2"/>
    <property type="match status" value="1"/>
</dbReference>
<evidence type="ECO:0008006" key="7">
    <source>
        <dbReference type="Google" id="ProtNLM"/>
    </source>
</evidence>
<dbReference type="PANTHER" id="PTHR35889">
    <property type="entry name" value="CYCLOINULO-OLIGOSACCHARIDE FRUCTANOTRANSFERASE-RELATED"/>
    <property type="match status" value="1"/>
</dbReference>
<proteinExistence type="predicted"/>
<reference evidence="5 6" key="1">
    <citation type="submission" date="2019-02" db="EMBL/GenBank/DDBJ databases">
        <title>Deep-cultivation of Planctomycetes and their phenomic and genomic characterization uncovers novel biology.</title>
        <authorList>
            <person name="Wiegand S."/>
            <person name="Jogler M."/>
            <person name="Boedeker C."/>
            <person name="Pinto D."/>
            <person name="Vollmers J."/>
            <person name="Rivas-Marin E."/>
            <person name="Kohn T."/>
            <person name="Peeters S.H."/>
            <person name="Heuer A."/>
            <person name="Rast P."/>
            <person name="Oberbeckmann S."/>
            <person name="Bunk B."/>
            <person name="Jeske O."/>
            <person name="Meyerdierks A."/>
            <person name="Storesund J.E."/>
            <person name="Kallscheuer N."/>
            <person name="Luecker S."/>
            <person name="Lage O.M."/>
            <person name="Pohl T."/>
            <person name="Merkel B.J."/>
            <person name="Hornburger P."/>
            <person name="Mueller R.-W."/>
            <person name="Bruemmer F."/>
            <person name="Labrenz M."/>
            <person name="Spormann A.M."/>
            <person name="Op den Camp H."/>
            <person name="Overmann J."/>
            <person name="Amann R."/>
            <person name="Jetten M.S.M."/>
            <person name="Mascher T."/>
            <person name="Medema M.H."/>
            <person name="Devos D.P."/>
            <person name="Kaster A.-K."/>
            <person name="Ovreas L."/>
            <person name="Rohde M."/>
            <person name="Galperin M.Y."/>
            <person name="Jogler C."/>
        </authorList>
    </citation>
    <scope>NUCLEOTIDE SEQUENCE [LARGE SCALE GENOMIC DNA]</scope>
    <source>
        <strain evidence="5 6">Mal4</strain>
    </source>
</reference>
<gene>
    <name evidence="5" type="ORF">Mal4_45290</name>
</gene>